<dbReference type="Gene3D" id="3.40.50.300">
    <property type="entry name" value="P-loop containing nucleotide triphosphate hydrolases"/>
    <property type="match status" value="1"/>
</dbReference>
<name>A0ABW2AHI1_9MICO</name>
<organism evidence="1 2">
    <name type="scientific">Flexivirga alba</name>
    <dbReference type="NCBI Taxonomy" id="702742"/>
    <lineage>
        <taxon>Bacteria</taxon>
        <taxon>Bacillati</taxon>
        <taxon>Actinomycetota</taxon>
        <taxon>Actinomycetes</taxon>
        <taxon>Micrococcales</taxon>
        <taxon>Dermacoccaceae</taxon>
        <taxon>Flexivirga</taxon>
    </lineage>
</organism>
<dbReference type="EMBL" id="JBHSWH010000001">
    <property type="protein sequence ID" value="MFC6706296.1"/>
    <property type="molecule type" value="Genomic_DNA"/>
</dbReference>
<evidence type="ECO:0000313" key="1">
    <source>
        <dbReference type="EMBL" id="MFC6706296.1"/>
    </source>
</evidence>
<keyword evidence="2" id="KW-1185">Reference proteome</keyword>
<comment type="caution">
    <text evidence="1">The sequence shown here is derived from an EMBL/GenBank/DDBJ whole genome shotgun (WGS) entry which is preliminary data.</text>
</comment>
<gene>
    <name evidence="1" type="ORF">ACFQDH_13760</name>
</gene>
<protein>
    <submittedName>
        <fullName evidence="1">NACHT domain-containing protein</fullName>
    </submittedName>
</protein>
<evidence type="ECO:0000313" key="2">
    <source>
        <dbReference type="Proteomes" id="UP001596298"/>
    </source>
</evidence>
<reference evidence="2" key="1">
    <citation type="journal article" date="2019" name="Int. J. Syst. Evol. Microbiol.">
        <title>The Global Catalogue of Microorganisms (GCM) 10K type strain sequencing project: providing services to taxonomists for standard genome sequencing and annotation.</title>
        <authorList>
            <consortium name="The Broad Institute Genomics Platform"/>
            <consortium name="The Broad Institute Genome Sequencing Center for Infectious Disease"/>
            <person name="Wu L."/>
            <person name="Ma J."/>
        </authorList>
    </citation>
    <scope>NUCLEOTIDE SEQUENCE [LARGE SCALE GENOMIC DNA]</scope>
    <source>
        <strain evidence="2">CCUG 58127</strain>
    </source>
</reference>
<proteinExistence type="predicted"/>
<dbReference type="Proteomes" id="UP001596298">
    <property type="component" value="Unassembled WGS sequence"/>
</dbReference>
<dbReference type="SUPFAM" id="SSF52540">
    <property type="entry name" value="P-loop containing nucleoside triphosphate hydrolases"/>
    <property type="match status" value="1"/>
</dbReference>
<accession>A0ABW2AHI1</accession>
<sequence>MPADYPLEELGFRTFEQLCVAQCISVLGNGVNAFGAGPDGGREATFTGRVEWGNTAGFDGQLWDGYVVVQAKFRERNAEPASNMRWLASRISEELDKWDDDRSQSRYPEYLIVYTNVTLSGNAGTGGIDRIEELIAKRNSGRAKQRKPCLRGWKVWHRDQIIGQLNANPGIRQAFTPLLTVGDLLHRLQSQTWLTSPDVTHEVLTEHARSTLPVERWVNFTESGGNNRASVEDLIIDLPLHTEPGSAMALGFIVDAAELVRRPSIHGQPPHLVVTGAAGSGKSTLTRFLGQMYRAGFLDLSPSRHTKPTSELASKTREASQRLGLADIRLFRWPFRVDLPEYADRVGHTGNLSFLRFITSKMNERADVDAQPGALRSWFTHWPVLLLLDGLDEVTAPEVRARVIQEIETFGHEMAADDADLLMVVTTRPTGYTERLDDELFAQVDLELLSPEQAAEYGDHATSLRLQDDPDLRDRLLRSFGTALQAESTAALIRTPLQVLLVTFILERRGSLPTDRYELFWRYYESMYERESAKGTHLSALLRTRRDVITTLHERVGLVLQASSETTQGSRALLPRAALVDLAQDRLREVGVDDVREVQRVAQQIEQVATQRLVLLRADESETVGFDVRSLQEMMAARALTAGSDDQTIEVLQLLSASPHWRNTVTFCVGRWFTESTDHRKDLVTNTMRIWDTGSWPGWLCPIAPELAADLLNDGLSASEPRWQEPLVELALRGLEGPVPRDLGSLSAALLSVQGRLQARVKTTFQAAFAGPPERTAIAQLLAQQDDKFAEWRRTRPGIATADQRHPQEEPTNTGSMGQFLRSVGSPADYDLDATAAWLVEAALDELEALTVPATTKAAIPKPPNREWPAVQAALDNMDARAALELLIDAGTAIHWPVRSQVAWALWPQLTRHPVLDHLADVYPYLVQSLSASAATR</sequence>
<dbReference type="RefSeq" id="WP_382402216.1">
    <property type="nucleotide sequence ID" value="NZ_JBHSWH010000001.1"/>
</dbReference>
<dbReference type="InterPro" id="IPR027417">
    <property type="entry name" value="P-loop_NTPase"/>
</dbReference>